<comment type="catalytic activity">
    <reaction evidence="1 9 11">
        <text>Hydrolyzes single-stranded DNA or mismatched double-stranded DNA and polynucleotides, releasing free uracil.</text>
        <dbReference type="EC" id="3.2.2.27"/>
    </reaction>
</comment>
<dbReference type="Proteomes" id="UP001195903">
    <property type="component" value="Unassembled WGS sequence"/>
</dbReference>
<dbReference type="Pfam" id="PF03167">
    <property type="entry name" value="UDG"/>
    <property type="match status" value="1"/>
</dbReference>
<dbReference type="InterPro" id="IPR036895">
    <property type="entry name" value="Uracil-DNA_glycosylase-like_sf"/>
</dbReference>
<sequence length="236" mass="26164">MGVENDSRNLLQKVKGVSVDWQQLLGGEKRAPYFNDTLRYVDERIRAGVTLYPPKADIFNAFRYTAFDNIKVVILGQDPYHGPNQAHGLCFSVLPPCPPPPSLQNIFIELSNSIPGFVVPAHGDLSAWAHQGVLLLNTVLTVERGQAHSHAHLGWERFTDAVITGISHHRESVVFMLWGSHAGKKAALIDASRHLILKAPHPSPLSAQRGFFGCGHFAIANEHLLRKGHTPIDWRL</sequence>
<name>A0ABS5UYK1_9GAMM</name>
<dbReference type="InterPro" id="IPR018085">
    <property type="entry name" value="Ura-DNA_Glyclase_AS"/>
</dbReference>
<evidence type="ECO:0000256" key="6">
    <source>
        <dbReference type="ARBA" id="ARBA00022763"/>
    </source>
</evidence>
<dbReference type="NCBIfam" id="NF003592">
    <property type="entry name" value="PRK05254.1-5"/>
    <property type="match status" value="1"/>
</dbReference>
<keyword evidence="7 9" id="KW-0378">Hydrolase</keyword>
<dbReference type="PANTHER" id="PTHR11264:SF0">
    <property type="entry name" value="URACIL-DNA GLYCOSYLASE"/>
    <property type="match status" value="1"/>
</dbReference>
<comment type="function">
    <text evidence="2 9 11">Excises uracil residues from the DNA which can arise as a result of misincorporation of dUMP residues by DNA polymerase or due to deamination of cytosine.</text>
</comment>
<keyword evidence="14" id="KW-1185">Reference proteome</keyword>
<comment type="caution">
    <text evidence="13">The sequence shown here is derived from an EMBL/GenBank/DDBJ whole genome shotgun (WGS) entry which is preliminary data.</text>
</comment>
<dbReference type="PANTHER" id="PTHR11264">
    <property type="entry name" value="URACIL-DNA GLYCOSYLASE"/>
    <property type="match status" value="1"/>
</dbReference>
<reference evidence="13 14" key="1">
    <citation type="submission" date="2021-05" db="EMBL/GenBank/DDBJ databases">
        <title>Shewanella sp. JM162201.</title>
        <authorList>
            <person name="Xu S."/>
            <person name="Li A."/>
        </authorList>
    </citation>
    <scope>NUCLEOTIDE SEQUENCE [LARGE SCALE GENOMIC DNA]</scope>
    <source>
        <strain evidence="13 14">JM162201</strain>
    </source>
</reference>
<dbReference type="PROSITE" id="PS00130">
    <property type="entry name" value="U_DNA_GLYCOSYLASE"/>
    <property type="match status" value="1"/>
</dbReference>
<evidence type="ECO:0000256" key="11">
    <source>
        <dbReference type="RuleBase" id="RU003780"/>
    </source>
</evidence>
<gene>
    <name evidence="9 13" type="primary">ung</name>
    <name evidence="13" type="ORF">KJI95_01460</name>
</gene>
<evidence type="ECO:0000256" key="7">
    <source>
        <dbReference type="ARBA" id="ARBA00022801"/>
    </source>
</evidence>
<dbReference type="NCBIfam" id="NF003589">
    <property type="entry name" value="PRK05254.1-2"/>
    <property type="match status" value="1"/>
</dbReference>
<evidence type="ECO:0000256" key="2">
    <source>
        <dbReference type="ARBA" id="ARBA00002631"/>
    </source>
</evidence>
<dbReference type="NCBIfam" id="TIGR00628">
    <property type="entry name" value="ung"/>
    <property type="match status" value="1"/>
</dbReference>
<keyword evidence="6 9" id="KW-0227">DNA damage</keyword>
<comment type="subcellular location">
    <subcellularLocation>
        <location evidence="9">Cytoplasm</location>
    </subcellularLocation>
</comment>
<evidence type="ECO:0000313" key="14">
    <source>
        <dbReference type="Proteomes" id="UP001195903"/>
    </source>
</evidence>
<dbReference type="NCBIfam" id="NF003588">
    <property type="entry name" value="PRK05254.1-1"/>
    <property type="match status" value="1"/>
</dbReference>
<dbReference type="HAMAP" id="MF_00148">
    <property type="entry name" value="UDG"/>
    <property type="match status" value="1"/>
</dbReference>
<dbReference type="SMART" id="SM00987">
    <property type="entry name" value="UreE_C"/>
    <property type="match status" value="1"/>
</dbReference>
<evidence type="ECO:0000256" key="9">
    <source>
        <dbReference type="HAMAP-Rule" id="MF_00148"/>
    </source>
</evidence>
<feature type="active site" description="Proton acceptor" evidence="9 10">
    <location>
        <position position="78"/>
    </location>
</feature>
<keyword evidence="8 9" id="KW-0234">DNA repair</keyword>
<evidence type="ECO:0000256" key="10">
    <source>
        <dbReference type="PROSITE-ProRule" id="PRU10072"/>
    </source>
</evidence>
<evidence type="ECO:0000256" key="1">
    <source>
        <dbReference type="ARBA" id="ARBA00001400"/>
    </source>
</evidence>
<dbReference type="GO" id="GO:0004844">
    <property type="term" value="F:uracil DNA N-glycosylase activity"/>
    <property type="evidence" value="ECO:0007669"/>
    <property type="project" value="UniProtKB-EC"/>
</dbReference>
<proteinExistence type="inferred from homology"/>
<dbReference type="EC" id="3.2.2.27" evidence="4 9"/>
<dbReference type="InterPro" id="IPR005122">
    <property type="entry name" value="Uracil-DNA_glycosylase-like"/>
</dbReference>
<dbReference type="NCBIfam" id="NF003591">
    <property type="entry name" value="PRK05254.1-4"/>
    <property type="match status" value="1"/>
</dbReference>
<evidence type="ECO:0000259" key="12">
    <source>
        <dbReference type="SMART" id="SM00986"/>
    </source>
</evidence>
<keyword evidence="9" id="KW-0963">Cytoplasm</keyword>
<protein>
    <recommendedName>
        <fullName evidence="5 9">Uracil-DNA glycosylase</fullName>
        <shortName evidence="9">UDG</shortName>
        <ecNumber evidence="4 9">3.2.2.27</ecNumber>
    </recommendedName>
</protein>
<dbReference type="Gene3D" id="3.40.470.10">
    <property type="entry name" value="Uracil-DNA glycosylase-like domain"/>
    <property type="match status" value="1"/>
</dbReference>
<evidence type="ECO:0000256" key="5">
    <source>
        <dbReference type="ARBA" id="ARBA00018429"/>
    </source>
</evidence>
<organism evidence="13 14">
    <name type="scientific">Shewanella jiangmenensis</name>
    <dbReference type="NCBI Taxonomy" id="2837387"/>
    <lineage>
        <taxon>Bacteria</taxon>
        <taxon>Pseudomonadati</taxon>
        <taxon>Pseudomonadota</taxon>
        <taxon>Gammaproteobacteria</taxon>
        <taxon>Alteromonadales</taxon>
        <taxon>Shewanellaceae</taxon>
        <taxon>Shewanella</taxon>
    </lineage>
</organism>
<keyword evidence="13" id="KW-0326">Glycosidase</keyword>
<evidence type="ECO:0000256" key="4">
    <source>
        <dbReference type="ARBA" id="ARBA00012030"/>
    </source>
</evidence>
<accession>A0ABS5UYK1</accession>
<dbReference type="SMART" id="SM00986">
    <property type="entry name" value="UDG"/>
    <property type="match status" value="1"/>
</dbReference>
<dbReference type="RefSeq" id="WP_214505394.1">
    <property type="nucleotide sequence ID" value="NZ_JAHEPS010000001.1"/>
</dbReference>
<dbReference type="CDD" id="cd10027">
    <property type="entry name" value="UDG-F1-like"/>
    <property type="match status" value="1"/>
</dbReference>
<dbReference type="SUPFAM" id="SSF52141">
    <property type="entry name" value="Uracil-DNA glycosylase-like"/>
    <property type="match status" value="1"/>
</dbReference>
<comment type="similarity">
    <text evidence="3 9 11">Belongs to the uracil-DNA glycosylase (UDG) superfamily. UNG family.</text>
</comment>
<dbReference type="EMBL" id="JAHEPS010000001">
    <property type="protein sequence ID" value="MBT1443197.1"/>
    <property type="molecule type" value="Genomic_DNA"/>
</dbReference>
<evidence type="ECO:0000256" key="3">
    <source>
        <dbReference type="ARBA" id="ARBA00008184"/>
    </source>
</evidence>
<evidence type="ECO:0000256" key="8">
    <source>
        <dbReference type="ARBA" id="ARBA00023204"/>
    </source>
</evidence>
<feature type="domain" description="Uracil-DNA glycosylase-like" evidence="12">
    <location>
        <begin position="63"/>
        <end position="224"/>
    </location>
</feature>
<evidence type="ECO:0000313" key="13">
    <source>
        <dbReference type="EMBL" id="MBT1443197.1"/>
    </source>
</evidence>
<dbReference type="InterPro" id="IPR002043">
    <property type="entry name" value="UDG_fam1"/>
</dbReference>